<dbReference type="PATRIC" id="fig|698759.3.peg.1942"/>
<evidence type="ECO:0000313" key="2">
    <source>
        <dbReference type="EMBL" id="EKX67501.1"/>
    </source>
</evidence>
<dbReference type="AlphaFoldDB" id="L1L360"/>
<accession>L1L360</accession>
<comment type="caution">
    <text evidence="2">The sequence shown here is derived from an EMBL/GenBank/DDBJ whole genome shotgun (WGS) entry which is preliminary data.</text>
</comment>
<name>L1L360_9ACTN</name>
<gene>
    <name evidence="2" type="ORF">STRIP9103_07670</name>
</gene>
<evidence type="ECO:0000313" key="3">
    <source>
        <dbReference type="Proteomes" id="UP000010411"/>
    </source>
</evidence>
<evidence type="ECO:0000256" key="1">
    <source>
        <dbReference type="SAM" id="MobiDB-lite"/>
    </source>
</evidence>
<feature type="compositionally biased region" description="Basic and acidic residues" evidence="1">
    <location>
        <begin position="13"/>
        <end position="22"/>
    </location>
</feature>
<proteinExistence type="predicted"/>
<protein>
    <submittedName>
        <fullName evidence="2">Uncharacterized protein</fullName>
    </submittedName>
</protein>
<organism evidence="2 3">
    <name type="scientific">Streptomyces ipomoeae 91-03</name>
    <dbReference type="NCBI Taxonomy" id="698759"/>
    <lineage>
        <taxon>Bacteria</taxon>
        <taxon>Bacillati</taxon>
        <taxon>Actinomycetota</taxon>
        <taxon>Actinomycetes</taxon>
        <taxon>Kitasatosporales</taxon>
        <taxon>Streptomycetaceae</taxon>
        <taxon>Streptomyces</taxon>
    </lineage>
</organism>
<dbReference type="EMBL" id="AEJC01000149">
    <property type="protein sequence ID" value="EKX67501.1"/>
    <property type="molecule type" value="Genomic_DNA"/>
</dbReference>
<reference evidence="2 3" key="1">
    <citation type="submission" date="2012-11" db="EMBL/GenBank/DDBJ databases">
        <authorList>
            <person name="Huguet-Tapia J.C."/>
            <person name="Durkin A.S."/>
            <person name="Pettis G.S."/>
            <person name="Badger J.H."/>
        </authorList>
    </citation>
    <scope>NUCLEOTIDE SEQUENCE [LARGE SCALE GENOMIC DNA]</scope>
    <source>
        <strain evidence="2 3">91-03</strain>
    </source>
</reference>
<keyword evidence="3" id="KW-1185">Reference proteome</keyword>
<dbReference type="Proteomes" id="UP000010411">
    <property type="component" value="Unassembled WGS sequence"/>
</dbReference>
<feature type="region of interest" description="Disordered" evidence="1">
    <location>
        <begin position="1"/>
        <end position="23"/>
    </location>
</feature>
<sequence length="65" mass="7405">MCSSALQRRHAGRERALSERAHRGTRLRSHCHLVRYTGWGSASRSEGRGEATAGQWFCRFSLIFV</sequence>